<protein>
    <recommendedName>
        <fullName evidence="7">Protein kinase domain-containing protein</fullName>
    </recommendedName>
</protein>
<dbReference type="InterPro" id="IPR008271">
    <property type="entry name" value="Ser/Thr_kinase_AS"/>
</dbReference>
<evidence type="ECO:0000256" key="5">
    <source>
        <dbReference type="PROSITE-ProRule" id="PRU10141"/>
    </source>
</evidence>
<feature type="compositionally biased region" description="Basic and acidic residues" evidence="6">
    <location>
        <begin position="661"/>
        <end position="670"/>
    </location>
</feature>
<gene>
    <name evidence="8" type="ORF">HYH03_013239</name>
</gene>
<feature type="compositionally biased region" description="Gly residues" evidence="6">
    <location>
        <begin position="458"/>
        <end position="467"/>
    </location>
</feature>
<dbReference type="Gene3D" id="3.30.200.20">
    <property type="entry name" value="Phosphorylase Kinase, domain 1"/>
    <property type="match status" value="1"/>
</dbReference>
<dbReference type="Pfam" id="PF00069">
    <property type="entry name" value="Pkinase"/>
    <property type="match status" value="1"/>
</dbReference>
<dbReference type="PROSITE" id="PS00108">
    <property type="entry name" value="PROTEIN_KINASE_ST"/>
    <property type="match status" value="1"/>
</dbReference>
<feature type="region of interest" description="Disordered" evidence="6">
    <location>
        <begin position="809"/>
        <end position="832"/>
    </location>
</feature>
<dbReference type="InterPro" id="IPR017441">
    <property type="entry name" value="Protein_kinase_ATP_BS"/>
</dbReference>
<keyword evidence="1" id="KW-0808">Transferase</keyword>
<evidence type="ECO:0000256" key="6">
    <source>
        <dbReference type="SAM" id="MobiDB-lite"/>
    </source>
</evidence>
<feature type="region of interest" description="Disordered" evidence="6">
    <location>
        <begin position="430"/>
        <end position="476"/>
    </location>
</feature>
<feature type="binding site" evidence="5">
    <location>
        <position position="37"/>
    </location>
    <ligand>
        <name>ATP</name>
        <dbReference type="ChEBI" id="CHEBI:30616"/>
    </ligand>
</feature>
<evidence type="ECO:0000256" key="3">
    <source>
        <dbReference type="ARBA" id="ARBA00022777"/>
    </source>
</evidence>
<dbReference type="GO" id="GO:0004672">
    <property type="term" value="F:protein kinase activity"/>
    <property type="evidence" value="ECO:0007669"/>
    <property type="project" value="InterPro"/>
</dbReference>
<feature type="compositionally biased region" description="Gly residues" evidence="6">
    <location>
        <begin position="966"/>
        <end position="976"/>
    </location>
</feature>
<evidence type="ECO:0000256" key="2">
    <source>
        <dbReference type="ARBA" id="ARBA00022741"/>
    </source>
</evidence>
<dbReference type="OrthoDB" id="548217at2759"/>
<dbReference type="SMART" id="SM00220">
    <property type="entry name" value="S_TKc"/>
    <property type="match status" value="1"/>
</dbReference>
<name>A0A835XR77_9CHLO</name>
<evidence type="ECO:0000256" key="4">
    <source>
        <dbReference type="ARBA" id="ARBA00022840"/>
    </source>
</evidence>
<dbReference type="InterPro" id="IPR050117">
    <property type="entry name" value="MAPK"/>
</dbReference>
<feature type="region of interest" description="Disordered" evidence="6">
    <location>
        <begin position="269"/>
        <end position="292"/>
    </location>
</feature>
<accession>A0A835XR77</accession>
<feature type="region of interest" description="Disordered" evidence="6">
    <location>
        <begin position="661"/>
        <end position="708"/>
    </location>
</feature>
<dbReference type="PROSITE" id="PS00107">
    <property type="entry name" value="PROTEIN_KINASE_ATP"/>
    <property type="match status" value="1"/>
</dbReference>
<reference evidence="8" key="1">
    <citation type="journal article" date="2020" name="bioRxiv">
        <title>Comparative genomics of Chlamydomonas.</title>
        <authorList>
            <person name="Craig R.J."/>
            <person name="Hasan A.R."/>
            <person name="Ness R.W."/>
            <person name="Keightley P.D."/>
        </authorList>
    </citation>
    <scope>NUCLEOTIDE SEQUENCE</scope>
    <source>
        <strain evidence="8">CCAP 11/70</strain>
    </source>
</reference>
<feature type="region of interest" description="Disordered" evidence="6">
    <location>
        <begin position="1028"/>
        <end position="1159"/>
    </location>
</feature>
<keyword evidence="2 5" id="KW-0547">Nucleotide-binding</keyword>
<comment type="caution">
    <text evidence="8">The sequence shown here is derived from an EMBL/GenBank/DDBJ whole genome shotgun (WGS) entry which is preliminary data.</text>
</comment>
<feature type="region of interest" description="Disordered" evidence="6">
    <location>
        <begin position="961"/>
        <end position="982"/>
    </location>
</feature>
<feature type="region of interest" description="Disordered" evidence="6">
    <location>
        <begin position="345"/>
        <end position="366"/>
    </location>
</feature>
<dbReference type="InterPro" id="IPR011009">
    <property type="entry name" value="Kinase-like_dom_sf"/>
</dbReference>
<dbReference type="AlphaFoldDB" id="A0A835XR77"/>
<feature type="compositionally biased region" description="Gly residues" evidence="6">
    <location>
        <begin position="1039"/>
        <end position="1057"/>
    </location>
</feature>
<evidence type="ECO:0000313" key="9">
    <source>
        <dbReference type="Proteomes" id="UP000612055"/>
    </source>
</evidence>
<dbReference type="EMBL" id="JAEHOE010000086">
    <property type="protein sequence ID" value="KAG2488249.1"/>
    <property type="molecule type" value="Genomic_DNA"/>
</dbReference>
<evidence type="ECO:0000259" key="7">
    <source>
        <dbReference type="PROSITE" id="PS50011"/>
    </source>
</evidence>
<evidence type="ECO:0000256" key="1">
    <source>
        <dbReference type="ARBA" id="ARBA00022679"/>
    </source>
</evidence>
<feature type="compositionally biased region" description="Polar residues" evidence="6">
    <location>
        <begin position="681"/>
        <end position="695"/>
    </location>
</feature>
<proteinExistence type="predicted"/>
<evidence type="ECO:0000313" key="8">
    <source>
        <dbReference type="EMBL" id="KAG2488249.1"/>
    </source>
</evidence>
<feature type="compositionally biased region" description="Gly residues" evidence="6">
    <location>
        <begin position="1094"/>
        <end position="1106"/>
    </location>
</feature>
<dbReference type="PANTHER" id="PTHR24055">
    <property type="entry name" value="MITOGEN-ACTIVATED PROTEIN KINASE"/>
    <property type="match status" value="1"/>
</dbReference>
<dbReference type="SUPFAM" id="SSF56112">
    <property type="entry name" value="Protein kinase-like (PK-like)"/>
    <property type="match status" value="1"/>
</dbReference>
<feature type="compositionally biased region" description="Pro residues" evidence="6">
    <location>
        <begin position="346"/>
        <end position="362"/>
    </location>
</feature>
<dbReference type="Gene3D" id="1.10.510.10">
    <property type="entry name" value="Transferase(Phosphotransferase) domain 1"/>
    <property type="match status" value="1"/>
</dbReference>
<keyword evidence="3" id="KW-0418">Kinase</keyword>
<feature type="domain" description="Protein kinase" evidence="7">
    <location>
        <begin position="8"/>
        <end position="341"/>
    </location>
</feature>
<keyword evidence="4 5" id="KW-0067">ATP-binding</keyword>
<keyword evidence="9" id="KW-1185">Reference proteome</keyword>
<dbReference type="InterPro" id="IPR000719">
    <property type="entry name" value="Prot_kinase_dom"/>
</dbReference>
<organism evidence="8 9">
    <name type="scientific">Edaphochlamys debaryana</name>
    <dbReference type="NCBI Taxonomy" id="47281"/>
    <lineage>
        <taxon>Eukaryota</taxon>
        <taxon>Viridiplantae</taxon>
        <taxon>Chlorophyta</taxon>
        <taxon>core chlorophytes</taxon>
        <taxon>Chlorophyceae</taxon>
        <taxon>CS clade</taxon>
        <taxon>Chlamydomonadales</taxon>
        <taxon>Chlamydomonadales incertae sedis</taxon>
        <taxon>Edaphochlamys</taxon>
    </lineage>
</organism>
<feature type="compositionally biased region" description="Low complexity" evidence="6">
    <location>
        <begin position="430"/>
        <end position="453"/>
    </location>
</feature>
<dbReference type="Proteomes" id="UP000612055">
    <property type="component" value="Unassembled WGS sequence"/>
</dbReference>
<sequence length="1183" mass="117625">MAGAVEDLTPLRQIGEGSFATVFEALHRPTGLVVVVKRFKDLHMDPEVRRLALRELRVLASLPPHPSIVQLLRSFRSNSGRLYLAFEQSGRDLKKEMARYPGRRLPPALLRAVAWQLLGALEHCHSHGVIHRDVKPSNVLIDTREGDGGEPAPVVKLCDFGLARWLPGAEPDPMSASRGLTGADCAARETRDQGRAGACTDYVGTRWYRAPEILVGNNQYGTAVDLWALGCTLAEAATGKPLFPGSSETDQMWHIARVLGPVPYGIRRACSPGSSQPPARQGPRSGASCNETALGQGPVEALGPMLGPLVDPGLLQVIGRCLAMDPALRPTAAQLRSLPYFHGLREPPPQRPARLPEPPAEPQPSLYMSQHTAPALAFHPVNVSGRLREAVVARAVCTEAVLVAPAAERAAYVTASAARVAAQLSRSLSCAARGPSSPSAGAPGSSVPSPTSSVEKNAGGGGSGGSSGVAAGTAGSAERDGRMLSRALAGVGSGLGAGSGSGFGTGSGFGAGLQQQQQAGLRKSLRQRAQVPAALKLDSPMSEAAVVLTRGVALSATCAVTHCQPLSIGTLSSTLSAVTASSYHAIGYEVFASAQALGPLGPASPATSSEAHAGPLSPACSAPLLFTSPHPPPPESVLQSAATAPVAIMPPLVGMRAQARTDDGLPRRSEGGWGSPGKASRFSTAQAPPKSNSLADSEPAPESSGPLLPAASGGMFVRASAPGTLLSSARLPVAVLSPVQVPGPATGLSPSALRRHSLIAAGGLEGTAAAGGVAHSPSLHGAPCRSGGSAFFSPGPGSSDSSLPLLQKRQAAAGPSPTAAAGSPTARSPGGLRAAFAAPDLDLLPAIPSPCATSAATPSPSCAGVPVVQLPGAPPANPRACSVSALQVEEALSRLHGPSTTTHPFLIEAAGGAAGDDGCGIEDDDSVELGRSAVGSPRCCSSPALVTADRATVAAAAAAAAADSSSGGGASRGGGRPLLASGARPRSLLPSLAALMALEDDAAVRQDSARPWPAVSLASWAAPKVAADALGPSGSDGSDSGGGGDGSGSGSGSGGESGSQPAQAKAAADQSGGEAAGQSARLTFKAPPPPPAAAGGGSAAGNGKGFGSSAASVLPALRTPSGENGGGGGSLAPASATKAGTCSGAGEVKGEQSRAPLPAAKGFSKGAMRAFAQKVKKAFAGAR</sequence>
<dbReference type="PROSITE" id="PS50011">
    <property type="entry name" value="PROTEIN_KINASE_DOM"/>
    <property type="match status" value="1"/>
</dbReference>
<dbReference type="GO" id="GO:0005524">
    <property type="term" value="F:ATP binding"/>
    <property type="evidence" value="ECO:0007669"/>
    <property type="project" value="UniProtKB-UniRule"/>
</dbReference>